<feature type="domain" description="Methyltransferase" evidence="1">
    <location>
        <begin position="189"/>
        <end position="301"/>
    </location>
</feature>
<keyword evidence="3" id="KW-1185">Reference proteome</keyword>
<dbReference type="EMBL" id="BJUB01000004">
    <property type="protein sequence ID" value="GEK21129.1"/>
    <property type="molecule type" value="Genomic_DNA"/>
</dbReference>
<dbReference type="RefSeq" id="WP_146926948.1">
    <property type="nucleotide sequence ID" value="NZ_BJUB01000004.1"/>
</dbReference>
<dbReference type="AlphaFoldDB" id="A0A510V2N8"/>
<sequence>MSTDLFETPAADAEPAAFADRVLAATLGGMDLVAIHLGRSLGWYQALLDAGPLSSVDLAGRTGTQERYAREWLEQQAVGGWLLVDDGDDDGTVDATRRRYRVAPGAVSVLTDPDSPLHVAPMAGFVMAVCRRIDDLVDAARSGGGVSWSQLGDDARTAQAALNRPLFLDDLPHRIVPSIPELHTALQGGARVADIGTGEGWSSLGLAAAFPEPTFEGFDVDEPSVAAAGRHAADRGLDGRVTFATVDAAELAGSRAGAFDVVMAYECVHDMPDPVSVLAAMRAIARDDGFVLVMDERTADSFSAPADPVERLLYGYSIVCCLPDGLSTPGGVGTGTVMRPSVLAGYATSAGFSRVEVLPVEHEMFRFYRLHL</sequence>
<dbReference type="PANTHER" id="PTHR45128">
    <property type="entry name" value="METHYLTRANSFERASE TYPE 11"/>
    <property type="match status" value="1"/>
</dbReference>
<accession>A0A510V2N8</accession>
<comment type="caution">
    <text evidence="2">The sequence shown here is derived from an EMBL/GenBank/DDBJ whole genome shotgun (WGS) entry which is preliminary data.</text>
</comment>
<dbReference type="OrthoDB" id="9801363at2"/>
<dbReference type="InterPro" id="IPR029063">
    <property type="entry name" value="SAM-dependent_MTases_sf"/>
</dbReference>
<proteinExistence type="predicted"/>
<name>A0A510V2N8_9CELL</name>
<dbReference type="Proteomes" id="UP000321118">
    <property type="component" value="Unassembled WGS sequence"/>
</dbReference>
<dbReference type="Pfam" id="PF13847">
    <property type="entry name" value="Methyltransf_31"/>
    <property type="match status" value="1"/>
</dbReference>
<protein>
    <recommendedName>
        <fullName evidence="1">Methyltransferase domain-containing protein</fullName>
    </recommendedName>
</protein>
<evidence type="ECO:0000259" key="1">
    <source>
        <dbReference type="Pfam" id="PF13847"/>
    </source>
</evidence>
<dbReference type="InterPro" id="IPR053173">
    <property type="entry name" value="SAM-binding_MTase"/>
</dbReference>
<gene>
    <name evidence="2" type="ORF">CXY01_16490</name>
</gene>
<dbReference type="CDD" id="cd02440">
    <property type="entry name" value="AdoMet_MTases"/>
    <property type="match status" value="1"/>
</dbReference>
<evidence type="ECO:0000313" key="2">
    <source>
        <dbReference type="EMBL" id="GEK21129.1"/>
    </source>
</evidence>
<reference evidence="2 3" key="1">
    <citation type="submission" date="2019-07" db="EMBL/GenBank/DDBJ databases">
        <title>Whole genome shotgun sequence of Cellulomonas xylanilytica NBRC 101102.</title>
        <authorList>
            <person name="Hosoyama A."/>
            <person name="Uohara A."/>
            <person name="Ohji S."/>
            <person name="Ichikawa N."/>
        </authorList>
    </citation>
    <scope>NUCLEOTIDE SEQUENCE [LARGE SCALE GENOMIC DNA]</scope>
    <source>
        <strain evidence="2 3">NBRC 101102</strain>
    </source>
</reference>
<dbReference type="Gene3D" id="3.40.50.150">
    <property type="entry name" value="Vaccinia Virus protein VP39"/>
    <property type="match status" value="1"/>
</dbReference>
<dbReference type="InterPro" id="IPR025714">
    <property type="entry name" value="Methyltranfer_dom"/>
</dbReference>
<evidence type="ECO:0000313" key="3">
    <source>
        <dbReference type="Proteomes" id="UP000321118"/>
    </source>
</evidence>
<organism evidence="2 3">
    <name type="scientific">Cellulomonas xylanilytica</name>
    <dbReference type="NCBI Taxonomy" id="233583"/>
    <lineage>
        <taxon>Bacteria</taxon>
        <taxon>Bacillati</taxon>
        <taxon>Actinomycetota</taxon>
        <taxon>Actinomycetes</taxon>
        <taxon>Micrococcales</taxon>
        <taxon>Cellulomonadaceae</taxon>
        <taxon>Cellulomonas</taxon>
    </lineage>
</organism>
<dbReference type="SUPFAM" id="SSF53335">
    <property type="entry name" value="S-adenosyl-L-methionine-dependent methyltransferases"/>
    <property type="match status" value="1"/>
</dbReference>